<dbReference type="Pfam" id="PF00701">
    <property type="entry name" value="DHDPS"/>
    <property type="match status" value="1"/>
</dbReference>
<dbReference type="Gene3D" id="3.20.20.70">
    <property type="entry name" value="Aldolase class I"/>
    <property type="match status" value="1"/>
</dbReference>
<evidence type="ECO:0000313" key="4">
    <source>
        <dbReference type="EMBL" id="GAA4404418.1"/>
    </source>
</evidence>
<dbReference type="CDD" id="cd00408">
    <property type="entry name" value="DHDPS-like"/>
    <property type="match status" value="1"/>
</dbReference>
<gene>
    <name evidence="4" type="ORF">GCM10023147_46870</name>
</gene>
<comment type="caution">
    <text evidence="4">The sequence shown here is derived from an EMBL/GenBank/DDBJ whole genome shotgun (WGS) entry which is preliminary data.</text>
</comment>
<dbReference type="Proteomes" id="UP001500635">
    <property type="component" value="Unassembled WGS sequence"/>
</dbReference>
<evidence type="ECO:0000256" key="1">
    <source>
        <dbReference type="ARBA" id="ARBA00007592"/>
    </source>
</evidence>
<dbReference type="RefSeq" id="WP_345000749.1">
    <property type="nucleotide sequence ID" value="NZ_BAABFR010000122.1"/>
</dbReference>
<dbReference type="SMART" id="SM01130">
    <property type="entry name" value="DHDPS"/>
    <property type="match status" value="1"/>
</dbReference>
<proteinExistence type="inferred from homology"/>
<sequence>MNRDDVAWAGYWPAAPTPFDSDRAVDVDGLTALMELYVALRVGGVLVNGSTGEWFSQSPAERRRVAEVAIDAVDGRVPVIVGVTAYTADEAGDLARHAKDAGADGVLATPPPYVHPSGDEIVAFYRTLTAATDLPFMVYNWPRGVAVDMSEIDGLYQRLADLDRVVAIKDSTGDWLSMLSTVEAVSDRVRVFGSFLHRRGLATLLELGGDGNIDGGGVGAPFGVSFYQAVRDRDVAAAREWADRYQGLSGRLIRPDYSGIHGSPIAQLKAVMNILGQPGGTVRPPLLDLVDDQRIRSLQRIVEESGIRRATDERLAVAHAG</sequence>
<dbReference type="InterPro" id="IPR002220">
    <property type="entry name" value="DapA-like"/>
</dbReference>
<name>A0ABP8KDP3_9ACTN</name>
<keyword evidence="5" id="KW-1185">Reference proteome</keyword>
<dbReference type="PANTHER" id="PTHR12128:SF66">
    <property type="entry name" value="4-HYDROXY-2-OXOGLUTARATE ALDOLASE, MITOCHONDRIAL"/>
    <property type="match status" value="1"/>
</dbReference>
<dbReference type="PANTHER" id="PTHR12128">
    <property type="entry name" value="DIHYDRODIPICOLINATE SYNTHASE"/>
    <property type="match status" value="1"/>
</dbReference>
<protein>
    <recommendedName>
        <fullName evidence="6">4-hydroxy-tetrahydrodipicolinate synthase</fullName>
    </recommendedName>
</protein>
<keyword evidence="2 3" id="KW-0456">Lyase</keyword>
<evidence type="ECO:0008006" key="6">
    <source>
        <dbReference type="Google" id="ProtNLM"/>
    </source>
</evidence>
<evidence type="ECO:0000313" key="5">
    <source>
        <dbReference type="Proteomes" id="UP001500635"/>
    </source>
</evidence>
<dbReference type="PRINTS" id="PR00146">
    <property type="entry name" value="DHPICSNTHASE"/>
</dbReference>
<dbReference type="PIRSF" id="PIRSF001365">
    <property type="entry name" value="DHDPS"/>
    <property type="match status" value="1"/>
</dbReference>
<evidence type="ECO:0000256" key="3">
    <source>
        <dbReference type="PIRNR" id="PIRNR001365"/>
    </source>
</evidence>
<comment type="similarity">
    <text evidence="1 3">Belongs to the DapA family.</text>
</comment>
<accession>A0ABP8KDP3</accession>
<dbReference type="InterPro" id="IPR013785">
    <property type="entry name" value="Aldolase_TIM"/>
</dbReference>
<dbReference type="EMBL" id="BAABFR010000122">
    <property type="protein sequence ID" value="GAA4404418.1"/>
    <property type="molecule type" value="Genomic_DNA"/>
</dbReference>
<organism evidence="4 5">
    <name type="scientific">Tsukamurella soli</name>
    <dbReference type="NCBI Taxonomy" id="644556"/>
    <lineage>
        <taxon>Bacteria</taxon>
        <taxon>Bacillati</taxon>
        <taxon>Actinomycetota</taxon>
        <taxon>Actinomycetes</taxon>
        <taxon>Mycobacteriales</taxon>
        <taxon>Tsukamurellaceae</taxon>
        <taxon>Tsukamurella</taxon>
    </lineage>
</organism>
<evidence type="ECO:0000256" key="2">
    <source>
        <dbReference type="ARBA" id="ARBA00023239"/>
    </source>
</evidence>
<reference evidence="5" key="1">
    <citation type="journal article" date="2019" name="Int. J. Syst. Evol. Microbiol.">
        <title>The Global Catalogue of Microorganisms (GCM) 10K type strain sequencing project: providing services to taxonomists for standard genome sequencing and annotation.</title>
        <authorList>
            <consortium name="The Broad Institute Genomics Platform"/>
            <consortium name="The Broad Institute Genome Sequencing Center for Infectious Disease"/>
            <person name="Wu L."/>
            <person name="Ma J."/>
        </authorList>
    </citation>
    <scope>NUCLEOTIDE SEQUENCE [LARGE SCALE GENOMIC DNA]</scope>
    <source>
        <strain evidence="5">JCM 17688</strain>
    </source>
</reference>
<dbReference type="SUPFAM" id="SSF51569">
    <property type="entry name" value="Aldolase"/>
    <property type="match status" value="1"/>
</dbReference>